<evidence type="ECO:0000256" key="2">
    <source>
        <dbReference type="ARBA" id="ARBA00023125"/>
    </source>
</evidence>
<dbReference type="EMBL" id="JAVDXW010000001">
    <property type="protein sequence ID" value="MDR7303646.1"/>
    <property type="molecule type" value="Genomic_DNA"/>
</dbReference>
<evidence type="ECO:0000259" key="4">
    <source>
        <dbReference type="PROSITE" id="PS50949"/>
    </source>
</evidence>
<evidence type="ECO:0000256" key="3">
    <source>
        <dbReference type="ARBA" id="ARBA00023163"/>
    </source>
</evidence>
<dbReference type="InterPro" id="IPR036388">
    <property type="entry name" value="WH-like_DNA-bd_sf"/>
</dbReference>
<keyword evidence="6" id="KW-1185">Reference proteome</keyword>
<accession>A0AAE3ZGU0</accession>
<dbReference type="Pfam" id="PF07729">
    <property type="entry name" value="FCD"/>
    <property type="match status" value="1"/>
</dbReference>
<gene>
    <name evidence="5" type="ORF">JOF55_003827</name>
</gene>
<dbReference type="PROSITE" id="PS50949">
    <property type="entry name" value="HTH_GNTR"/>
    <property type="match status" value="1"/>
</dbReference>
<reference evidence="5" key="1">
    <citation type="submission" date="2023-07" db="EMBL/GenBank/DDBJ databases">
        <title>Sequencing the genomes of 1000 actinobacteria strains.</title>
        <authorList>
            <person name="Klenk H.-P."/>
        </authorList>
    </citation>
    <scope>NUCLEOTIDE SEQUENCE</scope>
    <source>
        <strain evidence="5">DSM 45977</strain>
    </source>
</reference>
<dbReference type="Gene3D" id="1.10.10.10">
    <property type="entry name" value="Winged helix-like DNA-binding domain superfamily/Winged helix DNA-binding domain"/>
    <property type="match status" value="2"/>
</dbReference>
<sequence>MRTRQGPGGPGSALSTSLAMQVVDLLRLHGLEKGAHLTEQWVADSLGVSRSPVRKAMLFLAELGIVERVPNRGFFLGRSADELDQSSLESTSGAEETVYFQLVDDYLSGRLDTEFTAAEVARRYGLSSRQAQRLLIRMEGEDLVRRRPGRGWEFQQVLATAEGHDQSYRFRMIVEPAAVLEPGFAVDPEAFAEHRARQEALLHGQVLSSSRTELFRTGSEFHEMIVSCSSNAFLLDAVRRQNRVRKLIEYRHQFDRSRHVGQAREHLKLLDLLEHGEFRAAADLLHAHLDRVRWLKTGIGPEPPPPDPEVR</sequence>
<evidence type="ECO:0000313" key="5">
    <source>
        <dbReference type="EMBL" id="MDR7303646.1"/>
    </source>
</evidence>
<keyword evidence="2 5" id="KW-0238">DNA-binding</keyword>
<dbReference type="SMART" id="SM00345">
    <property type="entry name" value="HTH_GNTR"/>
    <property type="match status" value="1"/>
</dbReference>
<dbReference type="PANTHER" id="PTHR43537">
    <property type="entry name" value="TRANSCRIPTIONAL REGULATOR, GNTR FAMILY"/>
    <property type="match status" value="1"/>
</dbReference>
<dbReference type="Pfam" id="PF00392">
    <property type="entry name" value="GntR"/>
    <property type="match status" value="1"/>
</dbReference>
<evidence type="ECO:0000256" key="1">
    <source>
        <dbReference type="ARBA" id="ARBA00023015"/>
    </source>
</evidence>
<dbReference type="GO" id="GO:0003677">
    <property type="term" value="F:DNA binding"/>
    <property type="evidence" value="ECO:0007669"/>
    <property type="project" value="UniProtKB-KW"/>
</dbReference>
<dbReference type="Proteomes" id="UP001180845">
    <property type="component" value="Unassembled WGS sequence"/>
</dbReference>
<proteinExistence type="predicted"/>
<dbReference type="SUPFAM" id="SSF48008">
    <property type="entry name" value="GntR ligand-binding domain-like"/>
    <property type="match status" value="1"/>
</dbReference>
<keyword evidence="1" id="KW-0805">Transcription regulation</keyword>
<dbReference type="InterPro" id="IPR008920">
    <property type="entry name" value="TF_FadR/GntR_C"/>
</dbReference>
<dbReference type="InterPro" id="IPR011711">
    <property type="entry name" value="GntR_C"/>
</dbReference>
<dbReference type="InterPro" id="IPR036390">
    <property type="entry name" value="WH_DNA-bd_sf"/>
</dbReference>
<name>A0AAE3ZGU0_9ACTN</name>
<dbReference type="InterPro" id="IPR000524">
    <property type="entry name" value="Tscrpt_reg_HTH_GntR"/>
</dbReference>
<dbReference type="PANTHER" id="PTHR43537:SF5">
    <property type="entry name" value="UXU OPERON TRANSCRIPTIONAL REGULATOR"/>
    <property type="match status" value="1"/>
</dbReference>
<organism evidence="5 6">
    <name type="scientific">Haloactinomyces albus</name>
    <dbReference type="NCBI Taxonomy" id="1352928"/>
    <lineage>
        <taxon>Bacteria</taxon>
        <taxon>Bacillati</taxon>
        <taxon>Actinomycetota</taxon>
        <taxon>Actinomycetes</taxon>
        <taxon>Actinopolysporales</taxon>
        <taxon>Actinopolysporaceae</taxon>
        <taxon>Haloactinomyces</taxon>
    </lineage>
</organism>
<dbReference type="GO" id="GO:0003700">
    <property type="term" value="F:DNA-binding transcription factor activity"/>
    <property type="evidence" value="ECO:0007669"/>
    <property type="project" value="InterPro"/>
</dbReference>
<protein>
    <submittedName>
        <fullName evidence="5">DNA-binding GntR family transcriptional regulator</fullName>
    </submittedName>
</protein>
<comment type="caution">
    <text evidence="5">The sequence shown here is derived from an EMBL/GenBank/DDBJ whole genome shotgun (WGS) entry which is preliminary data.</text>
</comment>
<dbReference type="AlphaFoldDB" id="A0AAE3ZGU0"/>
<dbReference type="Gene3D" id="1.20.120.530">
    <property type="entry name" value="GntR ligand-binding domain-like"/>
    <property type="match status" value="1"/>
</dbReference>
<dbReference type="SUPFAM" id="SSF46785">
    <property type="entry name" value="Winged helix' DNA-binding domain"/>
    <property type="match status" value="2"/>
</dbReference>
<dbReference type="SMART" id="SM00895">
    <property type="entry name" value="FCD"/>
    <property type="match status" value="1"/>
</dbReference>
<feature type="domain" description="HTH gntR-type" evidence="4">
    <location>
        <begin position="12"/>
        <end position="79"/>
    </location>
</feature>
<keyword evidence="3" id="KW-0804">Transcription</keyword>
<evidence type="ECO:0000313" key="6">
    <source>
        <dbReference type="Proteomes" id="UP001180845"/>
    </source>
</evidence>